<dbReference type="Proteomes" id="UP000770889">
    <property type="component" value="Unassembled WGS sequence"/>
</dbReference>
<dbReference type="EMBL" id="JAHHGM010000003">
    <property type="protein sequence ID" value="MBT2988146.1"/>
    <property type="molecule type" value="Genomic_DNA"/>
</dbReference>
<dbReference type="InterPro" id="IPR014710">
    <property type="entry name" value="RmlC-like_jellyroll"/>
</dbReference>
<dbReference type="InterPro" id="IPR052535">
    <property type="entry name" value="Bacilysin_H2HPP_isomerase"/>
</dbReference>
<feature type="domain" description="Cupin type-2" evidence="1">
    <location>
        <begin position="33"/>
        <end position="98"/>
    </location>
</feature>
<dbReference type="Pfam" id="PF07883">
    <property type="entry name" value="Cupin_2"/>
    <property type="match status" value="1"/>
</dbReference>
<dbReference type="PANTHER" id="PTHR40112">
    <property type="entry name" value="H2HPP ISOMERASE"/>
    <property type="match status" value="1"/>
</dbReference>
<protein>
    <submittedName>
        <fullName evidence="2">Cupin domain-containing protein</fullName>
    </submittedName>
</protein>
<dbReference type="InterPro" id="IPR011051">
    <property type="entry name" value="RmlC_Cupin_sf"/>
</dbReference>
<name>A0A944M625_9GAMM</name>
<evidence type="ECO:0000313" key="2">
    <source>
        <dbReference type="EMBL" id="MBT2988146.1"/>
    </source>
</evidence>
<proteinExistence type="predicted"/>
<sequence length="107" mass="11882">MQIEHWDETVDGEISESAMRDKLEALGYRVTRYIYPPGTYFPPHEHAVDKIDGVLSGRFRMSMGNRSVILETGDTLHIPRGAVHSAEVVGEQPVISLDAIKEAFGGE</sequence>
<evidence type="ECO:0000313" key="3">
    <source>
        <dbReference type="Proteomes" id="UP000770889"/>
    </source>
</evidence>
<dbReference type="InterPro" id="IPR013096">
    <property type="entry name" value="Cupin_2"/>
</dbReference>
<dbReference type="PANTHER" id="PTHR40112:SF1">
    <property type="entry name" value="H2HPP ISOMERASE"/>
    <property type="match status" value="1"/>
</dbReference>
<dbReference type="AlphaFoldDB" id="A0A944M625"/>
<organism evidence="2 3">
    <name type="scientific">Candidatus Thiodiazotropha taylori</name>
    <dbReference type="NCBI Taxonomy" id="2792791"/>
    <lineage>
        <taxon>Bacteria</taxon>
        <taxon>Pseudomonadati</taxon>
        <taxon>Pseudomonadota</taxon>
        <taxon>Gammaproteobacteria</taxon>
        <taxon>Chromatiales</taxon>
        <taxon>Sedimenticolaceae</taxon>
        <taxon>Candidatus Thiodiazotropha</taxon>
    </lineage>
</organism>
<dbReference type="SUPFAM" id="SSF51182">
    <property type="entry name" value="RmlC-like cupins"/>
    <property type="match status" value="1"/>
</dbReference>
<evidence type="ECO:0000259" key="1">
    <source>
        <dbReference type="Pfam" id="PF07883"/>
    </source>
</evidence>
<dbReference type="Gene3D" id="2.60.120.10">
    <property type="entry name" value="Jelly Rolls"/>
    <property type="match status" value="1"/>
</dbReference>
<reference evidence="2 3" key="1">
    <citation type="submission" date="2021-05" db="EMBL/GenBank/DDBJ databases">
        <title>Genetic and Functional Diversity in Clade A Lucinid endosymbionts from the Bahamas.</title>
        <authorList>
            <person name="Giani N.M."/>
            <person name="Engel A.S."/>
            <person name="Campbell B.J."/>
        </authorList>
    </citation>
    <scope>NUCLEOTIDE SEQUENCE [LARGE SCALE GENOMIC DNA]</scope>
    <source>
        <strain evidence="2">LUC16012Gg_MoonRockCtena</strain>
    </source>
</reference>
<gene>
    <name evidence="2" type="ORF">KME65_04215</name>
</gene>
<comment type="caution">
    <text evidence="2">The sequence shown here is derived from an EMBL/GenBank/DDBJ whole genome shotgun (WGS) entry which is preliminary data.</text>
</comment>
<accession>A0A944M625</accession>